<reference evidence="15" key="1">
    <citation type="journal article" date="2017" name="Nat. Microbiol.">
        <title>Global analysis of biosynthetic gene clusters reveals vast potential of secondary metabolite production in Penicillium species.</title>
        <authorList>
            <person name="Nielsen J.C."/>
            <person name="Grijseels S."/>
            <person name="Prigent S."/>
            <person name="Ji B."/>
            <person name="Dainat J."/>
            <person name="Nielsen K.F."/>
            <person name="Frisvad J.C."/>
            <person name="Workman M."/>
            <person name="Nielsen J."/>
        </authorList>
    </citation>
    <scope>NUCLEOTIDE SEQUENCE [LARGE SCALE GENOMIC DNA]</scope>
    <source>
        <strain evidence="15">IBT 29525</strain>
    </source>
</reference>
<dbReference type="GO" id="GO:0005576">
    <property type="term" value="C:extracellular region"/>
    <property type="evidence" value="ECO:0007669"/>
    <property type="project" value="UniProtKB-SubCell"/>
</dbReference>
<evidence type="ECO:0000256" key="10">
    <source>
        <dbReference type="ARBA" id="ARBA00023145"/>
    </source>
</evidence>
<comment type="similarity">
    <text evidence="2 13">Belongs to the peptidase M35 family.</text>
</comment>
<comment type="function">
    <text evidence="13">Secreted metalloproteinase that allows assimilation of proteinaceous substrates. Shows high activities on basic nuclear substrates such as histone and protamine.</text>
</comment>
<evidence type="ECO:0000313" key="14">
    <source>
        <dbReference type="EMBL" id="OQD99238.1"/>
    </source>
</evidence>
<feature type="binding site" evidence="12">
    <location>
        <position position="152"/>
    </location>
    <ligand>
        <name>Zn(2+)</name>
        <dbReference type="ChEBI" id="CHEBI:29105"/>
        <note>catalytic</note>
    </ligand>
</feature>
<keyword evidence="9 13" id="KW-0482">Metalloprotease</keyword>
<proteinExistence type="inferred from homology"/>
<keyword evidence="13" id="KW-0964">Secreted</keyword>
<feature type="active site" evidence="11">
    <location>
        <position position="138"/>
    </location>
</feature>
<dbReference type="InterPro" id="IPR001384">
    <property type="entry name" value="Peptidase_M35"/>
</dbReference>
<comment type="subcellular location">
    <subcellularLocation>
        <location evidence="13">Secreted</location>
    </subcellularLocation>
</comment>
<dbReference type="SUPFAM" id="SSF55486">
    <property type="entry name" value="Metalloproteases ('zincins'), catalytic domain"/>
    <property type="match status" value="1"/>
</dbReference>
<evidence type="ECO:0000256" key="12">
    <source>
        <dbReference type="PIRSR" id="PIRSR601384-2"/>
    </source>
</evidence>
<keyword evidence="8 12" id="KW-0862">Zinc</keyword>
<accession>A0A1V6RCI5</accession>
<evidence type="ECO:0000256" key="4">
    <source>
        <dbReference type="ARBA" id="ARBA00022685"/>
    </source>
</evidence>
<keyword evidence="4 13" id="KW-0165">Cleavage on pair of basic residues</keyword>
<name>A0A1V6RCI5_9EURO</name>
<comment type="cofactor">
    <cofactor evidence="12 13">
        <name>Zn(2+)</name>
        <dbReference type="ChEBI" id="CHEBI:29105"/>
    </cofactor>
    <text evidence="12 13">Binds 1 zinc ion per subunit.</text>
</comment>
<evidence type="ECO:0000256" key="7">
    <source>
        <dbReference type="ARBA" id="ARBA00022801"/>
    </source>
</evidence>
<evidence type="ECO:0000256" key="5">
    <source>
        <dbReference type="ARBA" id="ARBA00022723"/>
    </source>
</evidence>
<keyword evidence="3 13" id="KW-0645">Protease</keyword>
<dbReference type="Proteomes" id="UP000191612">
    <property type="component" value="Unassembled WGS sequence"/>
</dbReference>
<feature type="binding site" evidence="12">
    <location>
        <position position="141"/>
    </location>
    <ligand>
        <name>Zn(2+)</name>
        <dbReference type="ChEBI" id="CHEBI:29105"/>
        <note>catalytic</note>
    </ligand>
</feature>
<dbReference type="Gene3D" id="3.40.390.10">
    <property type="entry name" value="Collagenase (Catalytic Domain)"/>
    <property type="match status" value="1"/>
</dbReference>
<dbReference type="AlphaFoldDB" id="A0A1V6RCI5"/>
<dbReference type="InterPro" id="IPR050414">
    <property type="entry name" value="Fungal_M35_metalloproteases"/>
</dbReference>
<organism evidence="14 15">
    <name type="scientific">Penicillium solitum</name>
    <dbReference type="NCBI Taxonomy" id="60172"/>
    <lineage>
        <taxon>Eukaryota</taxon>
        <taxon>Fungi</taxon>
        <taxon>Dikarya</taxon>
        <taxon>Ascomycota</taxon>
        <taxon>Pezizomycotina</taxon>
        <taxon>Eurotiomycetes</taxon>
        <taxon>Eurotiomycetidae</taxon>
        <taxon>Eurotiales</taxon>
        <taxon>Aspergillaceae</taxon>
        <taxon>Penicillium</taxon>
    </lineage>
</organism>
<evidence type="ECO:0000256" key="13">
    <source>
        <dbReference type="RuleBase" id="RU361126"/>
    </source>
</evidence>
<evidence type="ECO:0000256" key="1">
    <source>
        <dbReference type="ARBA" id="ARBA00001187"/>
    </source>
</evidence>
<dbReference type="PANTHER" id="PTHR37016">
    <property type="match status" value="1"/>
</dbReference>
<dbReference type="GO" id="GO:0006508">
    <property type="term" value="P:proteolysis"/>
    <property type="evidence" value="ECO:0007669"/>
    <property type="project" value="UniProtKB-KW"/>
</dbReference>
<evidence type="ECO:0000313" key="15">
    <source>
        <dbReference type="Proteomes" id="UP000191612"/>
    </source>
</evidence>
<feature type="binding site" evidence="12">
    <location>
        <position position="137"/>
    </location>
    <ligand>
        <name>Zn(2+)</name>
        <dbReference type="ChEBI" id="CHEBI:29105"/>
        <note>catalytic</note>
    </ligand>
</feature>
<dbReference type="EC" id="3.4.24.39" evidence="13"/>
<sequence>MSRRETGLKLESCTTSQQAVVEAAIQRAASLAKAAADAAINGDASIFEEYFRTTDTASRQEVAARYEAIANEASNLSSGKVTYNCGNGTTQSECGGSGPLAYAVSAQNKIVNCPDWYKIVPVIDNCGGTDQGLAMVHELSHINDVYSPPTQDFAYKYNDLVELPKEQAVLNADTYNLYAGAIDLDCQIGESKGVVLPDWMVTEILNSNKDAKEGSKSILRKRGLEAMLEEMSDLYDLECKKLKQGEALDDIITEKRGLVKTIVEEAEGVGYI</sequence>
<evidence type="ECO:0000256" key="8">
    <source>
        <dbReference type="ARBA" id="ARBA00022833"/>
    </source>
</evidence>
<dbReference type="EMBL" id="MDYO01000007">
    <property type="protein sequence ID" value="OQD99238.1"/>
    <property type="molecule type" value="Genomic_DNA"/>
</dbReference>
<dbReference type="STRING" id="60172.A0A1V6RCI5"/>
<dbReference type="GO" id="GO:0004222">
    <property type="term" value="F:metalloendopeptidase activity"/>
    <property type="evidence" value="ECO:0007669"/>
    <property type="project" value="InterPro"/>
</dbReference>
<protein>
    <recommendedName>
        <fullName evidence="13">Neutral protease 2</fullName>
        <ecNumber evidence="13">3.4.24.39</ecNumber>
    </recommendedName>
    <alternativeName>
        <fullName evidence="13">Deuterolysin</fullName>
    </alternativeName>
</protein>
<evidence type="ECO:0000256" key="11">
    <source>
        <dbReference type="PIRSR" id="PIRSR601384-1"/>
    </source>
</evidence>
<gene>
    <name evidence="14" type="ORF">PENSOL_c007G08395</name>
</gene>
<dbReference type="PANTHER" id="PTHR37016:SF3">
    <property type="entry name" value="NEUTRAL PROTEASE 2-RELATED"/>
    <property type="match status" value="1"/>
</dbReference>
<evidence type="ECO:0000256" key="6">
    <source>
        <dbReference type="ARBA" id="ARBA00022729"/>
    </source>
</evidence>
<comment type="caution">
    <text evidence="14">The sequence shown here is derived from an EMBL/GenBank/DDBJ whole genome shotgun (WGS) entry which is preliminary data.</text>
</comment>
<dbReference type="CDD" id="cd11008">
    <property type="entry name" value="M35_deuterolysin_like"/>
    <property type="match status" value="1"/>
</dbReference>
<keyword evidence="6" id="KW-0732">Signal</keyword>
<evidence type="ECO:0000256" key="2">
    <source>
        <dbReference type="ARBA" id="ARBA00010279"/>
    </source>
</evidence>
<evidence type="ECO:0000256" key="9">
    <source>
        <dbReference type="ARBA" id="ARBA00023049"/>
    </source>
</evidence>
<dbReference type="InterPro" id="IPR024079">
    <property type="entry name" value="MetalloPept_cat_dom_sf"/>
</dbReference>
<keyword evidence="7 13" id="KW-0378">Hydrolase</keyword>
<dbReference type="GO" id="GO:0046872">
    <property type="term" value="F:metal ion binding"/>
    <property type="evidence" value="ECO:0007669"/>
    <property type="project" value="UniProtKB-KW"/>
</dbReference>
<keyword evidence="10" id="KW-0865">Zymogen</keyword>
<dbReference type="PRINTS" id="PR00768">
    <property type="entry name" value="DEUTEROLYSIN"/>
</dbReference>
<keyword evidence="15" id="KW-1185">Reference proteome</keyword>
<dbReference type="Pfam" id="PF02102">
    <property type="entry name" value="Peptidase_M35"/>
    <property type="match status" value="1"/>
</dbReference>
<keyword evidence="5 12" id="KW-0479">Metal-binding</keyword>
<comment type="catalytic activity">
    <reaction evidence="1 13">
        <text>Preferential cleavage of bonds with hydrophobic residues in P1'. Also 3-Asn-|-Gln-4 and 8-Gly-|-Ser-9 bonds in insulin B chain.</text>
        <dbReference type="EC" id="3.4.24.39"/>
    </reaction>
</comment>
<evidence type="ECO:0000256" key="3">
    <source>
        <dbReference type="ARBA" id="ARBA00022670"/>
    </source>
</evidence>